<keyword evidence="2" id="KW-1185">Reference proteome</keyword>
<dbReference type="EMBL" id="CM047941">
    <property type="protein sequence ID" value="KAI9902815.1"/>
    <property type="molecule type" value="Genomic_DNA"/>
</dbReference>
<protein>
    <submittedName>
        <fullName evidence="1">Uncharacterized protein</fullName>
    </submittedName>
</protein>
<gene>
    <name evidence="1" type="ORF">N3K66_002167</name>
</gene>
<evidence type="ECO:0000313" key="2">
    <source>
        <dbReference type="Proteomes" id="UP001163324"/>
    </source>
</evidence>
<comment type="caution">
    <text evidence="1">The sequence shown here is derived from an EMBL/GenBank/DDBJ whole genome shotgun (WGS) entry which is preliminary data.</text>
</comment>
<evidence type="ECO:0000313" key="1">
    <source>
        <dbReference type="EMBL" id="KAI9902815.1"/>
    </source>
</evidence>
<organism evidence="1 2">
    <name type="scientific">Trichothecium roseum</name>
    <dbReference type="NCBI Taxonomy" id="47278"/>
    <lineage>
        <taxon>Eukaryota</taxon>
        <taxon>Fungi</taxon>
        <taxon>Dikarya</taxon>
        <taxon>Ascomycota</taxon>
        <taxon>Pezizomycotina</taxon>
        <taxon>Sordariomycetes</taxon>
        <taxon>Hypocreomycetidae</taxon>
        <taxon>Hypocreales</taxon>
        <taxon>Hypocreales incertae sedis</taxon>
        <taxon>Trichothecium</taxon>
    </lineage>
</organism>
<dbReference type="Proteomes" id="UP001163324">
    <property type="component" value="Chromosome 2"/>
</dbReference>
<sequence>MDDIKLRTHRIGDAGYIIHRHGVVYSEQYGWDMRFEAYVARIMADFIENYNEATDRSWIAEKDGEFLGSVLVCKDAELQDTARLRLLMVEPAARGMGLGTKLTKACVDFAREKGYRRMILSTQSLLAPALRLYEAAGFRRVAAEDVFAPGNSQGEYWELEL</sequence>
<reference evidence="1" key="1">
    <citation type="submission" date="2022-10" db="EMBL/GenBank/DDBJ databases">
        <title>Complete Genome of Trichothecium roseum strain YXFP-22015, a Plant Pathogen Isolated from Citrus.</title>
        <authorList>
            <person name="Wang Y."/>
            <person name="Zhu L."/>
        </authorList>
    </citation>
    <scope>NUCLEOTIDE SEQUENCE</scope>
    <source>
        <strain evidence="1">YXFP-22015</strain>
    </source>
</reference>
<accession>A0ACC0V8T2</accession>
<proteinExistence type="predicted"/>
<name>A0ACC0V8T2_9HYPO</name>